<dbReference type="Gene3D" id="3.40.190.10">
    <property type="entry name" value="Periplasmic binding protein-like II"/>
    <property type="match status" value="2"/>
</dbReference>
<protein>
    <submittedName>
        <fullName evidence="5">Carbohydrate ABC transporter substrate-binding protein</fullName>
    </submittedName>
</protein>
<dbReference type="AlphaFoldDB" id="A0A8J6PG63"/>
<dbReference type="InterPro" id="IPR006059">
    <property type="entry name" value="SBP"/>
</dbReference>
<evidence type="ECO:0000256" key="2">
    <source>
        <dbReference type="ARBA" id="ARBA00022448"/>
    </source>
</evidence>
<feature type="signal peptide" evidence="4">
    <location>
        <begin position="1"/>
        <end position="23"/>
    </location>
</feature>
<sequence>MKHLKRMLAICLAAGLGCSMVTGCTDSGKNNVDKEKATVDIFQFKVEVNDALKTATQTYMKEHKNVTINLETVGGGDDYGAALRTKMSSSDQPEIFNVGGPQDIVDWKKNLEDLSDQEWIGKVAEGLLDDVSDNGKVYGLPMSVEGYGFLYNKDIFEAAGIDGESLKTYQEIDQAFGKLQEMIEDGKLKDEFPVLEAVMEYPVKETWVTGMHTANVSLGQEFSSATEAFESESIDFKYGDQLKDLIDLQVKYTSSAKTPSNLNAVDYSMQVGGGYAIERVAVIQQGNWVYPEIKNVDEEVAQHTGMIPIPLKGVSEGNIPVGVPIYWSVNSGSSDTDKQAAKDFLNWLYQSEEGKKIVVDDLGFIPPFTNYGDLAPSDPLSKIVAQHVKDGTIAPWVWTGAPTGWAQESLGVNIQSYVAGEKSWDEVVRESKADWEKARK</sequence>
<dbReference type="EMBL" id="JACRTL010000009">
    <property type="protein sequence ID" value="MBC8611941.1"/>
    <property type="molecule type" value="Genomic_DNA"/>
</dbReference>
<evidence type="ECO:0000313" key="6">
    <source>
        <dbReference type="Proteomes" id="UP000632659"/>
    </source>
</evidence>
<dbReference type="RefSeq" id="WP_154825165.1">
    <property type="nucleotide sequence ID" value="NZ_JACRTL010000009.1"/>
</dbReference>
<proteinExistence type="inferred from homology"/>
<keyword evidence="3 4" id="KW-0732">Signal</keyword>
<dbReference type="Proteomes" id="UP000632659">
    <property type="component" value="Unassembled WGS sequence"/>
</dbReference>
<keyword evidence="6" id="KW-1185">Reference proteome</keyword>
<accession>A0A8J6PG63</accession>
<comment type="similarity">
    <text evidence="1">Belongs to the bacterial solute-binding protein 1 family.</text>
</comment>
<dbReference type="PANTHER" id="PTHR43649">
    <property type="entry name" value="ARABINOSE-BINDING PROTEIN-RELATED"/>
    <property type="match status" value="1"/>
</dbReference>
<keyword evidence="2" id="KW-0813">Transport</keyword>
<evidence type="ECO:0000256" key="3">
    <source>
        <dbReference type="ARBA" id="ARBA00022729"/>
    </source>
</evidence>
<dbReference type="PROSITE" id="PS51257">
    <property type="entry name" value="PROKAR_LIPOPROTEIN"/>
    <property type="match status" value="1"/>
</dbReference>
<name>A0A8J6PG63_9FIRM</name>
<feature type="chain" id="PRO_5035325416" evidence="4">
    <location>
        <begin position="24"/>
        <end position="440"/>
    </location>
</feature>
<evidence type="ECO:0000256" key="1">
    <source>
        <dbReference type="ARBA" id="ARBA00008520"/>
    </source>
</evidence>
<gene>
    <name evidence="5" type="ORF">H8702_12655</name>
</gene>
<evidence type="ECO:0000313" key="5">
    <source>
        <dbReference type="EMBL" id="MBC8611941.1"/>
    </source>
</evidence>
<evidence type="ECO:0000256" key="4">
    <source>
        <dbReference type="SAM" id="SignalP"/>
    </source>
</evidence>
<organism evidence="5 6">
    <name type="scientific">Massiliimalia timonensis</name>
    <dbReference type="NCBI Taxonomy" id="1987501"/>
    <lineage>
        <taxon>Bacteria</taxon>
        <taxon>Bacillati</taxon>
        <taxon>Bacillota</taxon>
        <taxon>Clostridia</taxon>
        <taxon>Eubacteriales</taxon>
        <taxon>Oscillospiraceae</taxon>
        <taxon>Massiliimalia</taxon>
    </lineage>
</organism>
<dbReference type="Pfam" id="PF01547">
    <property type="entry name" value="SBP_bac_1"/>
    <property type="match status" value="1"/>
</dbReference>
<dbReference type="InterPro" id="IPR050490">
    <property type="entry name" value="Bact_solute-bd_prot1"/>
</dbReference>
<reference evidence="5" key="1">
    <citation type="submission" date="2020-08" db="EMBL/GenBank/DDBJ databases">
        <title>Genome public.</title>
        <authorList>
            <person name="Liu C."/>
            <person name="Sun Q."/>
        </authorList>
    </citation>
    <scope>NUCLEOTIDE SEQUENCE</scope>
    <source>
        <strain evidence="5">NSJ-15</strain>
    </source>
</reference>
<comment type="caution">
    <text evidence="5">The sequence shown here is derived from an EMBL/GenBank/DDBJ whole genome shotgun (WGS) entry which is preliminary data.</text>
</comment>
<dbReference type="SUPFAM" id="SSF53850">
    <property type="entry name" value="Periplasmic binding protein-like II"/>
    <property type="match status" value="1"/>
</dbReference>
<dbReference type="PANTHER" id="PTHR43649:SF34">
    <property type="entry name" value="ABC TRANSPORTER PERIPLASMIC-BINDING PROTEIN YCJN-RELATED"/>
    <property type="match status" value="1"/>
</dbReference>